<feature type="region of interest" description="Disordered" evidence="5">
    <location>
        <begin position="800"/>
        <end position="863"/>
    </location>
</feature>
<dbReference type="GO" id="GO:0008104">
    <property type="term" value="P:intracellular protein localization"/>
    <property type="evidence" value="ECO:0007669"/>
    <property type="project" value="TreeGrafter"/>
</dbReference>
<evidence type="ECO:0000313" key="8">
    <source>
        <dbReference type="Proteomes" id="UP000285301"/>
    </source>
</evidence>
<keyword evidence="2" id="KW-0132">Cell division</keyword>
<reference evidence="7 8" key="1">
    <citation type="journal article" date="2018" name="Gigascience">
        <title>Genomes of trombidid mites reveal novel predicted allergens and laterally-transferred genes associated with secondary metabolism.</title>
        <authorList>
            <person name="Dong X."/>
            <person name="Chaisiri K."/>
            <person name="Xia D."/>
            <person name="Armstrong S.D."/>
            <person name="Fang Y."/>
            <person name="Donnelly M.J."/>
            <person name="Kadowaki T."/>
            <person name="McGarry J.W."/>
            <person name="Darby A.C."/>
            <person name="Makepeace B.L."/>
        </authorList>
    </citation>
    <scope>NUCLEOTIDE SEQUENCE [LARGE SCALE GENOMIC DNA]</scope>
    <source>
        <strain evidence="7">UoL-WK</strain>
    </source>
</reference>
<dbReference type="GO" id="GO:0045197">
    <property type="term" value="P:establishment or maintenance of epithelial cell apical/basal polarity"/>
    <property type="evidence" value="ECO:0007669"/>
    <property type="project" value="TreeGrafter"/>
</dbReference>
<feature type="region of interest" description="Disordered" evidence="5">
    <location>
        <begin position="53"/>
        <end position="118"/>
    </location>
</feature>
<gene>
    <name evidence="7" type="ORF">B4U79_12869</name>
</gene>
<dbReference type="GO" id="GO:0051301">
    <property type="term" value="P:cell division"/>
    <property type="evidence" value="ECO:0007669"/>
    <property type="project" value="UniProtKB-KW"/>
</dbReference>
<feature type="domain" description="PDZ" evidence="6">
    <location>
        <begin position="494"/>
        <end position="566"/>
    </location>
</feature>
<evidence type="ECO:0000313" key="7">
    <source>
        <dbReference type="EMBL" id="RWS08791.1"/>
    </source>
</evidence>
<feature type="region of interest" description="Disordered" evidence="5">
    <location>
        <begin position="893"/>
        <end position="954"/>
    </location>
</feature>
<dbReference type="GO" id="GO:0051660">
    <property type="term" value="P:establishment of centrosome localization"/>
    <property type="evidence" value="ECO:0007669"/>
    <property type="project" value="TreeGrafter"/>
</dbReference>
<evidence type="ECO:0000256" key="5">
    <source>
        <dbReference type="SAM" id="MobiDB-lite"/>
    </source>
</evidence>
<dbReference type="GO" id="GO:0005938">
    <property type="term" value="C:cell cortex"/>
    <property type="evidence" value="ECO:0007669"/>
    <property type="project" value="TreeGrafter"/>
</dbReference>
<feature type="region of interest" description="Disordered" evidence="5">
    <location>
        <begin position="578"/>
        <end position="605"/>
    </location>
</feature>
<dbReference type="GO" id="GO:0043296">
    <property type="term" value="C:apical junction complex"/>
    <property type="evidence" value="ECO:0007669"/>
    <property type="project" value="TreeGrafter"/>
</dbReference>
<dbReference type="CDD" id="cd23059">
    <property type="entry name" value="PDZ3_Par3-like"/>
    <property type="match status" value="1"/>
</dbReference>
<dbReference type="Gene3D" id="2.30.42.10">
    <property type="match status" value="3"/>
</dbReference>
<dbReference type="GO" id="GO:0035091">
    <property type="term" value="F:phosphatidylinositol binding"/>
    <property type="evidence" value="ECO:0007669"/>
    <property type="project" value="TreeGrafter"/>
</dbReference>
<dbReference type="PANTHER" id="PTHR16484:SF17">
    <property type="entry name" value="BAZOOKA, ISOFORM B"/>
    <property type="match status" value="1"/>
</dbReference>
<keyword evidence="8" id="KW-1185">Reference proteome</keyword>
<dbReference type="Pfam" id="PF12053">
    <property type="entry name" value="Par3_HAL_N_term"/>
    <property type="match status" value="1"/>
</dbReference>
<protein>
    <submittedName>
        <fullName evidence="7">Partitioning defective 3-like protein</fullName>
    </submittedName>
</protein>
<feature type="compositionally biased region" description="Polar residues" evidence="5">
    <location>
        <begin position="54"/>
        <end position="82"/>
    </location>
</feature>
<dbReference type="Proteomes" id="UP000285301">
    <property type="component" value="Unassembled WGS sequence"/>
</dbReference>
<dbReference type="PROSITE" id="PS50106">
    <property type="entry name" value="PDZ"/>
    <property type="match status" value="3"/>
</dbReference>
<dbReference type="GO" id="GO:0007155">
    <property type="term" value="P:cell adhesion"/>
    <property type="evidence" value="ECO:0007669"/>
    <property type="project" value="TreeGrafter"/>
</dbReference>
<organism evidence="7 8">
    <name type="scientific">Dinothrombium tinctorium</name>
    <dbReference type="NCBI Taxonomy" id="1965070"/>
    <lineage>
        <taxon>Eukaryota</taxon>
        <taxon>Metazoa</taxon>
        <taxon>Ecdysozoa</taxon>
        <taxon>Arthropoda</taxon>
        <taxon>Chelicerata</taxon>
        <taxon>Arachnida</taxon>
        <taxon>Acari</taxon>
        <taxon>Acariformes</taxon>
        <taxon>Trombidiformes</taxon>
        <taxon>Prostigmata</taxon>
        <taxon>Anystina</taxon>
        <taxon>Parasitengona</taxon>
        <taxon>Trombidioidea</taxon>
        <taxon>Trombidiidae</taxon>
        <taxon>Dinothrombium</taxon>
    </lineage>
</organism>
<proteinExistence type="inferred from homology"/>
<dbReference type="Gene3D" id="3.10.20.90">
    <property type="entry name" value="Phosphatidylinositol 3-kinase Catalytic Subunit, Chain A, domain 1"/>
    <property type="match status" value="1"/>
</dbReference>
<dbReference type="InterPro" id="IPR001478">
    <property type="entry name" value="PDZ"/>
</dbReference>
<keyword evidence="4" id="KW-0131">Cell cycle</keyword>
<feature type="domain" description="PDZ" evidence="6">
    <location>
        <begin position="614"/>
        <end position="692"/>
    </location>
</feature>
<dbReference type="CDD" id="cd23058">
    <property type="entry name" value="PDZ2_Par3-like"/>
    <property type="match status" value="1"/>
</dbReference>
<evidence type="ECO:0000256" key="4">
    <source>
        <dbReference type="ARBA" id="ARBA00023306"/>
    </source>
</evidence>
<dbReference type="SUPFAM" id="SSF50156">
    <property type="entry name" value="PDZ domain-like"/>
    <property type="match status" value="3"/>
</dbReference>
<dbReference type="GO" id="GO:0030010">
    <property type="term" value="P:establishment of cell polarity"/>
    <property type="evidence" value="ECO:0007669"/>
    <property type="project" value="TreeGrafter"/>
</dbReference>
<feature type="compositionally biased region" description="Polar residues" evidence="5">
    <location>
        <begin position="108"/>
        <end position="118"/>
    </location>
</feature>
<dbReference type="STRING" id="1965070.A0A443R0I3"/>
<feature type="compositionally biased region" description="Low complexity" evidence="5">
    <location>
        <begin position="233"/>
        <end position="247"/>
    </location>
</feature>
<keyword evidence="3" id="KW-0677">Repeat</keyword>
<feature type="compositionally biased region" description="Polar residues" evidence="5">
    <location>
        <begin position="821"/>
        <end position="831"/>
    </location>
</feature>
<feature type="compositionally biased region" description="Basic and acidic residues" evidence="5">
    <location>
        <begin position="216"/>
        <end position="229"/>
    </location>
</feature>
<evidence type="ECO:0000256" key="1">
    <source>
        <dbReference type="ARBA" id="ARBA00005358"/>
    </source>
</evidence>
<name>A0A443R0I3_9ACAR</name>
<feature type="region of interest" description="Disordered" evidence="5">
    <location>
        <begin position="410"/>
        <end position="441"/>
    </location>
</feature>
<dbReference type="InterPro" id="IPR052213">
    <property type="entry name" value="PAR3"/>
</dbReference>
<sequence length="1475" mass="163675">MSLKYPSLLQPPNAWVVIHNLKTCRDGAILDPDDRLNDVADDREQIIATFEEGNCSSNGAHLQQNDSSNQDGTSLASDSLGTESPDVPHLSGNSKQKRDNDFNRHESSPPSQVSNNNDLNLVLQCNDVEITEDEINTCISVPLQVRRGSEPVLNRLSPIMNDPIDLSKRWSTAVALDSKDSKKGSADSLQGDSIPDNSEEETKSPIFAKKNLSPKSVKEEGYASEEKSENTPSSATSSSTFSRFSRGSGRLSMVNSNIDVWVEAADRQLIKMKNENNVQKATDLDSNKEKNSNECVTKVLPLEEEKENYFDMFKKEPVIFRIKSERGPLGIHVVPFCDKNGQENGIVIQGIERDGKIARDGRLKVGDVIVEINGRSLANVKFQEAQEIFKQALSTPEIVLVLYQNQNALNAAPPPPPPPNASKRPPPPPLMPKPNPAKEGLESGMVEGEERGGQLTKVATLTQTKKLTPAYGLLSQKTPLNVAANTRKIGRKYHIRLTKGADGLGFSITTRDNPAGGNCPIYIKTILPKGAAIQDGRLKPGDRLLEMNGVEMTNKSHMEAVKLLRNIPLGCSVDLIVSRQEPDPSPSPKLPRQLPPESSADVHTGRQREVLTFEIPLNDTGSAGLGVSVKGKTCAAPEGNNVDLGIFVKSVFHGGAAFKDGRLQPNDQLISINGIPLLGIPNGEAMETLRRAMTQCEGPDANPNAITLTVARRVSYSSKNITEETVYHQRNGSIISTDSCGEEQMLAPLSKGARNDVNFDVLNESQNSFKSSEATVIFNPKELNTSSSKSLENHLCQKHPVSDRLTGQESPSPGYSAIGENLNNRSPSKTPTRIDVIIEGDQENDNSNSSYLQNSPKCSKHIKENNDSNLEISNLIEDAGFQRDGFGRQSISEKRHAQLDAKNTDTYKRNKKAKEERDKNRQEDRNNAANCESKHDDAKELTRVQPHDEAVGPALGMRKSSSLESLQTMMQELQKEQLESRGGNPFAGPRPATLKVSRSRGTNESFRAAVDKSYDAPGNVAETMETVAEEGSESGSSINPTNAANIITSCPSGALSTASTHYTAVSSATTASSQVTGVQEDDKKQFLKKKSSKKKGLFKSFFKFRSKKGKNSCKTYPKEMEEDIERLKARQAAQLEQERIQEHYKRLVEQQKQEAQAFLAQFQSDSNLIPSQPLHSTPTQGCDVESASSAINHEEGRQERMQQLRNQHQRLHAERLGQYPKSEQDKYDRDMREIRHETEVIHTRTNSYEICKEAMERPGSRVGIADLNNKYSHYMNYREIQQHLEKYNQDHVKYHPRAQLNVPVESNNQNKVAPQQRMASMPLVSGRRKTERPLSGYDYRTSGVSIQNASIYEQQLERQLMPKPQQSQSQVQYGIITRNGVNCSSFPRRQVVNKMKHLNETTIVPMQNSQPIYESRHVSIYGSNYHNGVGYSGNIRPSLHPSYQASIADHRMPQYYHSSRHQRELQNQSQPGSNV</sequence>
<dbReference type="EMBL" id="NCKU01002784">
    <property type="protein sequence ID" value="RWS08791.1"/>
    <property type="molecule type" value="Genomic_DNA"/>
</dbReference>
<feature type="compositionally biased region" description="Basic and acidic residues" evidence="5">
    <location>
        <begin position="96"/>
        <end position="107"/>
    </location>
</feature>
<evidence type="ECO:0000259" key="6">
    <source>
        <dbReference type="PROSITE" id="PS50106"/>
    </source>
</evidence>
<comment type="similarity">
    <text evidence="1">Belongs to the PAR3 family.</text>
</comment>
<feature type="compositionally biased region" description="Polar residues" evidence="5">
    <location>
        <begin position="845"/>
        <end position="857"/>
    </location>
</feature>
<feature type="region of interest" description="Disordered" evidence="5">
    <location>
        <begin position="979"/>
        <end position="1001"/>
    </location>
</feature>
<dbReference type="GO" id="GO:0005912">
    <property type="term" value="C:adherens junction"/>
    <property type="evidence" value="ECO:0007669"/>
    <property type="project" value="TreeGrafter"/>
</dbReference>
<dbReference type="FunFam" id="2.30.42.10:FF:000011">
    <property type="entry name" value="partitioning defective 3 homolog isoform X1"/>
    <property type="match status" value="1"/>
</dbReference>
<dbReference type="Pfam" id="PF00595">
    <property type="entry name" value="PDZ"/>
    <property type="match status" value="3"/>
</dbReference>
<dbReference type="PANTHER" id="PTHR16484">
    <property type="entry name" value="PARTITIONING DEFECTIVE 3 RELATED"/>
    <property type="match status" value="1"/>
</dbReference>
<dbReference type="GO" id="GO:0000226">
    <property type="term" value="P:microtubule cytoskeleton organization"/>
    <property type="evidence" value="ECO:0007669"/>
    <property type="project" value="TreeGrafter"/>
</dbReference>
<dbReference type="GO" id="GO:0016324">
    <property type="term" value="C:apical plasma membrane"/>
    <property type="evidence" value="ECO:0007669"/>
    <property type="project" value="TreeGrafter"/>
</dbReference>
<feature type="compositionally biased region" description="Basic and acidic residues" evidence="5">
    <location>
        <begin position="893"/>
        <end position="950"/>
    </location>
</feature>
<accession>A0A443R0I3</accession>
<dbReference type="OrthoDB" id="6264899at2759"/>
<dbReference type="SMART" id="SM00228">
    <property type="entry name" value="PDZ"/>
    <property type="match status" value="3"/>
</dbReference>
<comment type="caution">
    <text evidence="7">The sequence shown here is derived from an EMBL/GenBank/DDBJ whole genome shotgun (WGS) entry which is preliminary data.</text>
</comment>
<feature type="domain" description="PDZ" evidence="6">
    <location>
        <begin position="318"/>
        <end position="404"/>
    </location>
</feature>
<evidence type="ECO:0000256" key="3">
    <source>
        <dbReference type="ARBA" id="ARBA00022737"/>
    </source>
</evidence>
<feature type="region of interest" description="Disordered" evidence="5">
    <location>
        <begin position="176"/>
        <end position="247"/>
    </location>
</feature>
<dbReference type="InterPro" id="IPR036034">
    <property type="entry name" value="PDZ_sf"/>
</dbReference>
<dbReference type="InterPro" id="IPR021922">
    <property type="entry name" value="Par3/HAL_N"/>
</dbReference>
<feature type="compositionally biased region" description="Pro residues" evidence="5">
    <location>
        <begin position="412"/>
        <end position="435"/>
    </location>
</feature>
<evidence type="ECO:0000256" key="2">
    <source>
        <dbReference type="ARBA" id="ARBA00022618"/>
    </source>
</evidence>